<dbReference type="InterPro" id="IPR000073">
    <property type="entry name" value="AB_hydrolase_1"/>
</dbReference>
<comment type="catalytic activity">
    <reaction evidence="1 7">
        <text>Release of N-terminal proline from a peptide.</text>
        <dbReference type="EC" id="3.4.11.5"/>
    </reaction>
</comment>
<evidence type="ECO:0000313" key="10">
    <source>
        <dbReference type="EMBL" id="KAG0587020.1"/>
    </source>
</evidence>
<evidence type="ECO:0000256" key="4">
    <source>
        <dbReference type="ARBA" id="ARBA00022438"/>
    </source>
</evidence>
<dbReference type="GO" id="GO:0005737">
    <property type="term" value="C:cytoplasm"/>
    <property type="evidence" value="ECO:0007669"/>
    <property type="project" value="UniProtKB-SubCell"/>
</dbReference>
<keyword evidence="4 7" id="KW-0031">Aminopeptidase</keyword>
<dbReference type="NCBIfam" id="TIGR01249">
    <property type="entry name" value="pro_imino_pep_1"/>
    <property type="match status" value="1"/>
</dbReference>
<evidence type="ECO:0000256" key="6">
    <source>
        <dbReference type="ARBA" id="ARBA00022801"/>
    </source>
</evidence>
<dbReference type="GO" id="GO:0006508">
    <property type="term" value="P:proteolysis"/>
    <property type="evidence" value="ECO:0007669"/>
    <property type="project" value="UniProtKB-KW"/>
</dbReference>
<dbReference type="SUPFAM" id="SSF53474">
    <property type="entry name" value="alpha/beta-Hydrolases"/>
    <property type="match status" value="1"/>
</dbReference>
<feature type="compositionally biased region" description="Low complexity" evidence="8">
    <location>
        <begin position="346"/>
        <end position="388"/>
    </location>
</feature>
<dbReference type="InterPro" id="IPR029058">
    <property type="entry name" value="AB_hydrolase_fold"/>
</dbReference>
<dbReference type="Gene3D" id="3.40.50.1820">
    <property type="entry name" value="alpha/beta hydrolase"/>
    <property type="match status" value="1"/>
</dbReference>
<gene>
    <name evidence="10" type="ORF">KC19_2G134700</name>
</gene>
<name>A0A8T0ITI0_CERPU</name>
<dbReference type="PRINTS" id="PR00793">
    <property type="entry name" value="PROAMNOPTASE"/>
</dbReference>
<evidence type="ECO:0000256" key="1">
    <source>
        <dbReference type="ARBA" id="ARBA00001585"/>
    </source>
</evidence>
<dbReference type="Pfam" id="PF00561">
    <property type="entry name" value="Abhydrolase_1"/>
    <property type="match status" value="1"/>
</dbReference>
<comment type="subcellular location">
    <subcellularLocation>
        <location evidence="2">Cytoplasm</location>
    </subcellularLocation>
</comment>
<accession>A0A8T0ITI0</accession>
<dbReference type="PANTHER" id="PTHR43722:SF2">
    <property type="entry name" value="PROLINE IMINOPEPTIDASE"/>
    <property type="match status" value="1"/>
</dbReference>
<comment type="similarity">
    <text evidence="3 7">Belongs to the peptidase S33 family.</text>
</comment>
<evidence type="ECO:0000256" key="2">
    <source>
        <dbReference type="ARBA" id="ARBA00004496"/>
    </source>
</evidence>
<dbReference type="Proteomes" id="UP000822688">
    <property type="component" value="Chromosome 2"/>
</dbReference>
<evidence type="ECO:0000256" key="3">
    <source>
        <dbReference type="ARBA" id="ARBA00010088"/>
    </source>
</evidence>
<proteinExistence type="inferred from homology"/>
<feature type="region of interest" description="Disordered" evidence="8">
    <location>
        <begin position="318"/>
        <end position="388"/>
    </location>
</feature>
<dbReference type="PANTHER" id="PTHR43722">
    <property type="entry name" value="PROLINE IMINOPEPTIDASE"/>
    <property type="match status" value="1"/>
</dbReference>
<evidence type="ECO:0000256" key="5">
    <source>
        <dbReference type="ARBA" id="ARBA00022670"/>
    </source>
</evidence>
<keyword evidence="11" id="KW-1185">Reference proteome</keyword>
<dbReference type="GO" id="GO:0004177">
    <property type="term" value="F:aminopeptidase activity"/>
    <property type="evidence" value="ECO:0007669"/>
    <property type="project" value="UniProtKB-KW"/>
</dbReference>
<keyword evidence="5 7" id="KW-0645">Protease</keyword>
<dbReference type="EMBL" id="CM026422">
    <property type="protein sequence ID" value="KAG0587020.1"/>
    <property type="molecule type" value="Genomic_DNA"/>
</dbReference>
<keyword evidence="6 7" id="KW-0378">Hydrolase</keyword>
<comment type="caution">
    <text evidence="10">The sequence shown here is derived from an EMBL/GenBank/DDBJ whole genome shotgun (WGS) entry which is preliminary data.</text>
</comment>
<dbReference type="InterPro" id="IPR002410">
    <property type="entry name" value="Peptidase_S33"/>
</dbReference>
<dbReference type="InterPro" id="IPR005944">
    <property type="entry name" value="Pro_iminopeptidase"/>
</dbReference>
<evidence type="ECO:0000259" key="9">
    <source>
        <dbReference type="Pfam" id="PF00561"/>
    </source>
</evidence>
<feature type="domain" description="AB hydrolase-1" evidence="9">
    <location>
        <begin position="122"/>
        <end position="258"/>
    </location>
</feature>
<evidence type="ECO:0000256" key="7">
    <source>
        <dbReference type="RuleBase" id="RU003421"/>
    </source>
</evidence>
<evidence type="ECO:0000313" key="11">
    <source>
        <dbReference type="Proteomes" id="UP000822688"/>
    </source>
</evidence>
<evidence type="ECO:0000256" key="8">
    <source>
        <dbReference type="SAM" id="MobiDB-lite"/>
    </source>
</evidence>
<reference evidence="10" key="1">
    <citation type="submission" date="2020-06" db="EMBL/GenBank/DDBJ databases">
        <title>WGS assembly of Ceratodon purpureus strain R40.</title>
        <authorList>
            <person name="Carey S.B."/>
            <person name="Jenkins J."/>
            <person name="Shu S."/>
            <person name="Lovell J.T."/>
            <person name="Sreedasyam A."/>
            <person name="Maumus F."/>
            <person name="Tiley G.P."/>
            <person name="Fernandez-Pozo N."/>
            <person name="Barry K."/>
            <person name="Chen C."/>
            <person name="Wang M."/>
            <person name="Lipzen A."/>
            <person name="Daum C."/>
            <person name="Saski C.A."/>
            <person name="Payton A.C."/>
            <person name="Mcbreen J.C."/>
            <person name="Conrad R.E."/>
            <person name="Kollar L.M."/>
            <person name="Olsson S."/>
            <person name="Huttunen S."/>
            <person name="Landis J.B."/>
            <person name="Wickett N.J."/>
            <person name="Johnson M.G."/>
            <person name="Rensing S.A."/>
            <person name="Grimwood J."/>
            <person name="Schmutz J."/>
            <person name="Mcdaniel S.F."/>
        </authorList>
    </citation>
    <scope>NUCLEOTIDE SEQUENCE</scope>
    <source>
        <strain evidence="10">R40</strain>
    </source>
</reference>
<sequence length="482" mass="52837">MEIVVRMSACAPVLVPAAVSTSSLPRRSVPLVRTLRWTRGGTRGRVQRTRCYREEGAGSGGASSSPEQQSGAGGKTPFVLDSEVTTSGNLYPPLQSHKKGHLQVSNLHSVYYEVFGNPNGRPVVFLHGGPGAGCSDRHARFFDPQHYRIVLFDQRGCGKSTPRGCLEENTTWDLVSDIEQLRQHLGVAKWLVMGGSWGVTLALAYAQSHPDSVAGLILRGVCLLRPQEIDWFYKQGANALYPMAWEELLSVLEPDERKDVLSAYYKRLTGDDTSIQQRAAQAWLRWEMGLSFFSKSPYLVAWNGKKYQNLLSPLVAGAETTESSQNKERGPQRAPAGQPPTPGPAPTSSSTTSQTQSSSQPSPSSSSASSSTSESSSSTSQNKGSYSSQVAQARLESHYFINGGFFDDDQLIQGVPKMRHIPGIIVQGRYDFVCPIANAFDLHRAWPEAYLRIVPNAGHSMYDEGILYELVRAADSFKNLKY</sequence>
<protein>
    <recommendedName>
        <fullName evidence="7">Proline iminopeptidase</fullName>
        <ecNumber evidence="7">3.4.11.5</ecNumber>
    </recommendedName>
</protein>
<feature type="region of interest" description="Disordered" evidence="8">
    <location>
        <begin position="43"/>
        <end position="79"/>
    </location>
</feature>
<dbReference type="AlphaFoldDB" id="A0A8T0ITI0"/>
<dbReference type="EC" id="3.4.11.5" evidence="7"/>
<organism evidence="10 11">
    <name type="scientific">Ceratodon purpureus</name>
    <name type="common">Fire moss</name>
    <name type="synonym">Dicranum purpureum</name>
    <dbReference type="NCBI Taxonomy" id="3225"/>
    <lineage>
        <taxon>Eukaryota</taxon>
        <taxon>Viridiplantae</taxon>
        <taxon>Streptophyta</taxon>
        <taxon>Embryophyta</taxon>
        <taxon>Bryophyta</taxon>
        <taxon>Bryophytina</taxon>
        <taxon>Bryopsida</taxon>
        <taxon>Dicranidae</taxon>
        <taxon>Pseudoditrichales</taxon>
        <taxon>Ditrichaceae</taxon>
        <taxon>Ceratodon</taxon>
    </lineage>
</organism>